<keyword evidence="5 16" id="KW-0963">Cytoplasm</keyword>
<dbReference type="eggNOG" id="COG0073">
    <property type="taxonomic scope" value="Bacteria"/>
</dbReference>
<dbReference type="PATRIC" id="fig|1348657.5.peg.1957"/>
<evidence type="ECO:0000256" key="16">
    <source>
        <dbReference type="HAMAP-Rule" id="MF_00098"/>
    </source>
</evidence>
<dbReference type="PANTHER" id="PTHR45765:SF1">
    <property type="entry name" value="METHIONINE--TRNA LIGASE, CYTOPLASMIC"/>
    <property type="match status" value="1"/>
</dbReference>
<dbReference type="EMBL" id="ATJV01000054">
    <property type="protein sequence ID" value="EPZ15585.1"/>
    <property type="molecule type" value="Genomic_DNA"/>
</dbReference>
<dbReference type="AlphaFoldDB" id="S9ZEC5"/>
<evidence type="ECO:0000256" key="2">
    <source>
        <dbReference type="ARBA" id="ARBA00004496"/>
    </source>
</evidence>
<feature type="binding site" evidence="16">
    <location>
        <position position="163"/>
    </location>
    <ligand>
        <name>Zn(2+)</name>
        <dbReference type="ChEBI" id="CHEBI:29105"/>
    </ligand>
</feature>
<feature type="binding site" evidence="16">
    <location>
        <position position="153"/>
    </location>
    <ligand>
        <name>Zn(2+)</name>
        <dbReference type="ChEBI" id="CHEBI:29105"/>
    </ligand>
</feature>
<feature type="short sequence motif" description="'KMSKS' region" evidence="16">
    <location>
        <begin position="356"/>
        <end position="360"/>
    </location>
</feature>
<dbReference type="SUPFAM" id="SSF47323">
    <property type="entry name" value="Anticodon-binding domain of a subclass of class I aminoacyl-tRNA synthetases"/>
    <property type="match status" value="1"/>
</dbReference>
<dbReference type="HAMAP" id="MF_00098">
    <property type="entry name" value="Met_tRNA_synth_type1"/>
    <property type="match status" value="1"/>
</dbReference>
<keyword evidence="14 16" id="KW-0030">Aminoacyl-tRNA synthetase</keyword>
<dbReference type="GO" id="GO:0005524">
    <property type="term" value="F:ATP binding"/>
    <property type="evidence" value="ECO:0007669"/>
    <property type="project" value="UniProtKB-UniRule"/>
</dbReference>
<comment type="caution">
    <text evidence="19">The sequence shown here is derived from an EMBL/GenBank/DDBJ whole genome shotgun (WGS) entry which is preliminary data.</text>
</comment>
<evidence type="ECO:0000313" key="19">
    <source>
        <dbReference type="EMBL" id="EPZ15585.1"/>
    </source>
</evidence>
<protein>
    <recommendedName>
        <fullName evidence="16">Methionine--tRNA ligase</fullName>
        <ecNumber evidence="16">6.1.1.10</ecNumber>
    </recommendedName>
    <alternativeName>
        <fullName evidence="16">Methionyl-tRNA synthetase</fullName>
        <shortName evidence="16">MetRS</shortName>
    </alternativeName>
</protein>
<comment type="subcellular location">
    <subcellularLocation>
        <location evidence="2 16">Cytoplasm</location>
    </subcellularLocation>
</comment>
<reference evidence="19 20" key="1">
    <citation type="submission" date="2013-06" db="EMBL/GenBank/DDBJ databases">
        <title>Draft genome sequence of Thauera terpenica.</title>
        <authorList>
            <person name="Liu B."/>
            <person name="Frostegard A.H."/>
            <person name="Shapleigh J.P."/>
        </authorList>
    </citation>
    <scope>NUCLEOTIDE SEQUENCE [LARGE SCALE GENOMIC DNA]</scope>
    <source>
        <strain evidence="19 20">58Eu</strain>
    </source>
</reference>
<dbReference type="EC" id="6.1.1.10" evidence="16"/>
<keyword evidence="11 16" id="KW-0067">ATP-binding</keyword>
<dbReference type="PRINTS" id="PR01041">
    <property type="entry name" value="TRNASYNTHMET"/>
</dbReference>
<feature type="compositionally biased region" description="Low complexity" evidence="17">
    <location>
        <begin position="578"/>
        <end position="601"/>
    </location>
</feature>
<evidence type="ECO:0000259" key="18">
    <source>
        <dbReference type="PROSITE" id="PS50886"/>
    </source>
</evidence>
<evidence type="ECO:0000256" key="12">
    <source>
        <dbReference type="ARBA" id="ARBA00022884"/>
    </source>
</evidence>
<dbReference type="GO" id="GO:0004825">
    <property type="term" value="F:methionine-tRNA ligase activity"/>
    <property type="evidence" value="ECO:0007669"/>
    <property type="project" value="UniProtKB-UniRule"/>
</dbReference>
<feature type="short sequence motif" description="'HIGH' region" evidence="16">
    <location>
        <begin position="19"/>
        <end position="29"/>
    </location>
</feature>
<dbReference type="GO" id="GO:0005829">
    <property type="term" value="C:cytosol"/>
    <property type="evidence" value="ECO:0007669"/>
    <property type="project" value="TreeGrafter"/>
</dbReference>
<dbReference type="InterPro" id="IPR009080">
    <property type="entry name" value="tRNAsynth_Ia_anticodon-bd"/>
</dbReference>
<feature type="binding site" evidence="16">
    <location>
        <position position="359"/>
    </location>
    <ligand>
        <name>ATP</name>
        <dbReference type="ChEBI" id="CHEBI:30616"/>
    </ligand>
</feature>
<evidence type="ECO:0000256" key="5">
    <source>
        <dbReference type="ARBA" id="ARBA00022490"/>
    </source>
</evidence>
<dbReference type="GO" id="GO:0000049">
    <property type="term" value="F:tRNA binding"/>
    <property type="evidence" value="ECO:0007669"/>
    <property type="project" value="UniProtKB-UniRule"/>
</dbReference>
<dbReference type="SUPFAM" id="SSF52374">
    <property type="entry name" value="Nucleotidylyl transferase"/>
    <property type="match status" value="1"/>
</dbReference>
<dbReference type="NCBIfam" id="NF001100">
    <property type="entry name" value="PRK00133.1"/>
    <property type="match status" value="1"/>
</dbReference>
<comment type="function">
    <text evidence="1 16">Is required not only for elongation of protein synthesis but also for the initiation of all mRNA translation through initiator tRNA(fMet) aminoacylation.</text>
</comment>
<keyword evidence="8 16" id="KW-0479">Metal-binding</keyword>
<dbReference type="InterPro" id="IPR023458">
    <property type="entry name" value="Met-tRNA_ligase_1"/>
</dbReference>
<keyword evidence="10 16" id="KW-0862">Zinc</keyword>
<dbReference type="FunFam" id="2.20.28.20:FF:000001">
    <property type="entry name" value="Methionine--tRNA ligase"/>
    <property type="match status" value="1"/>
</dbReference>
<proteinExistence type="inferred from homology"/>
<evidence type="ECO:0000256" key="10">
    <source>
        <dbReference type="ARBA" id="ARBA00022833"/>
    </source>
</evidence>
<feature type="domain" description="TRNA-binding" evidence="18">
    <location>
        <begin position="625"/>
        <end position="736"/>
    </location>
</feature>
<dbReference type="InterPro" id="IPR012340">
    <property type="entry name" value="NA-bd_OB-fold"/>
</dbReference>
<evidence type="ECO:0000256" key="13">
    <source>
        <dbReference type="ARBA" id="ARBA00022917"/>
    </source>
</evidence>
<dbReference type="PANTHER" id="PTHR45765">
    <property type="entry name" value="METHIONINE--TRNA LIGASE"/>
    <property type="match status" value="1"/>
</dbReference>
<dbReference type="PROSITE" id="PS50886">
    <property type="entry name" value="TRBD"/>
    <property type="match status" value="1"/>
</dbReference>
<keyword evidence="6 16" id="KW-0820">tRNA-binding</keyword>
<dbReference type="SUPFAM" id="SSF50249">
    <property type="entry name" value="Nucleic acid-binding proteins"/>
    <property type="match status" value="1"/>
</dbReference>
<dbReference type="FunFam" id="2.40.50.140:FF:000042">
    <property type="entry name" value="Methionine--tRNA ligase"/>
    <property type="match status" value="1"/>
</dbReference>
<keyword evidence="20" id="KW-1185">Reference proteome</keyword>
<dbReference type="InterPro" id="IPR015413">
    <property type="entry name" value="Methionyl/Leucyl_tRNA_Synth"/>
</dbReference>
<evidence type="ECO:0000313" key="20">
    <source>
        <dbReference type="Proteomes" id="UP000015455"/>
    </source>
</evidence>
<evidence type="ECO:0000256" key="15">
    <source>
        <dbReference type="ARBA" id="ARBA00047364"/>
    </source>
</evidence>
<dbReference type="NCBIfam" id="TIGR00399">
    <property type="entry name" value="metG_C_term"/>
    <property type="match status" value="1"/>
</dbReference>
<dbReference type="Proteomes" id="UP000015455">
    <property type="component" value="Unassembled WGS sequence"/>
</dbReference>
<gene>
    <name evidence="16" type="primary">metG</name>
    <name evidence="19" type="ORF">M622_15440</name>
</gene>
<evidence type="ECO:0000256" key="11">
    <source>
        <dbReference type="ARBA" id="ARBA00022840"/>
    </source>
</evidence>
<dbReference type="Gene3D" id="1.10.730.10">
    <property type="entry name" value="Isoleucyl-tRNA Synthetase, Domain 1"/>
    <property type="match status" value="1"/>
</dbReference>
<feature type="binding site" evidence="16">
    <location>
        <position position="166"/>
    </location>
    <ligand>
        <name>Zn(2+)</name>
        <dbReference type="ChEBI" id="CHEBI:29105"/>
    </ligand>
</feature>
<dbReference type="NCBIfam" id="TIGR00398">
    <property type="entry name" value="metG"/>
    <property type="match status" value="1"/>
</dbReference>
<sequence length="736" mass="81374">MNRAEATMPRKILVTNALPYANGDIHLGHLVGYVQADIWVRYQRMRGHSVHYVCADDTHGTPVMLRAEKEGLTPEQLIERVHGEHLRDFTDFGVGFDNYHSTHSAENRFYAEDIYGKLKAGGLIDTRSIEQYYDPVKEMFLPDRFIKGECPKCSAADQYGDNCEACGAAYAPTELKNPYSAVSGAKPVLRSSEHYFFRLSDERAVDFLRSWTRGHNALGERRLQPEAANKMKEWLGEAGENKLSDWDISRDAPYFGFEIPGAPGKYFYVWLDAPIGYLASFRNLAEKRAASAEPIIVEDYIDADRAAAAGTEMVHFIGKDILYFHALFWPAMLKFAGYATPSQLCVNGFLTVDGAKMSKSRGTFITAHSYITQKLNPEWLRYYFAGKSNGSMEDVDLNLDDMIARVNSDLVGKFVNIASRCAGFIGKRFDGKLGEIDVAACADFAAAWTDGRIAAAYDERDYSRALRETMRLADIANQYVNDHKPWELAKQEGQEAHLHMVCSSALTMFRDLARYLKPVLPTLTEQVETFLSVPAMNWLGDWAPLPSGHRIEPYSHLMTRVERKQIDALLEANRESLAPTAAAPAQSAANAKAADATASPQRHAEKQQHAAQAAETAAPHISIDDFTKVDLRIARIVNAEHVDGADKLIRLQLDIGETDAAGAPKPRQVFAGIKSAYDPATLIGRHTVMVANLAPRKMKFGLSEGMVLAASDADGKSGGLYILSPDAGASAGMRVK</sequence>
<comment type="similarity">
    <text evidence="3 16">Belongs to the class-I aminoacyl-tRNA synthetase family. MetG type 1 subfamily.</text>
</comment>
<dbReference type="GO" id="GO:0046872">
    <property type="term" value="F:metal ion binding"/>
    <property type="evidence" value="ECO:0007669"/>
    <property type="project" value="UniProtKB-KW"/>
</dbReference>
<dbReference type="STRING" id="1348657.M622_15440"/>
<evidence type="ECO:0000256" key="14">
    <source>
        <dbReference type="ARBA" id="ARBA00023146"/>
    </source>
</evidence>
<dbReference type="InterPro" id="IPR004495">
    <property type="entry name" value="Met-tRNA-synth_bsu_C"/>
</dbReference>
<evidence type="ECO:0000256" key="9">
    <source>
        <dbReference type="ARBA" id="ARBA00022741"/>
    </source>
</evidence>
<keyword evidence="9 16" id="KW-0547">Nucleotide-binding</keyword>
<evidence type="ECO:0000256" key="17">
    <source>
        <dbReference type="SAM" id="MobiDB-lite"/>
    </source>
</evidence>
<comment type="cofactor">
    <cofactor evidence="16">
        <name>Zn(2+)</name>
        <dbReference type="ChEBI" id="CHEBI:29105"/>
    </cofactor>
    <text evidence="16">Binds 1 zinc ion per subunit.</text>
</comment>
<dbReference type="InterPro" id="IPR041872">
    <property type="entry name" value="Anticodon_Met"/>
</dbReference>
<dbReference type="Pfam" id="PF01588">
    <property type="entry name" value="tRNA_bind"/>
    <property type="match status" value="1"/>
</dbReference>
<dbReference type="PROSITE" id="PS00178">
    <property type="entry name" value="AA_TRNA_LIGASE_I"/>
    <property type="match status" value="1"/>
</dbReference>
<dbReference type="CDD" id="cd07957">
    <property type="entry name" value="Anticodon_Ia_Met"/>
    <property type="match status" value="1"/>
</dbReference>
<evidence type="ECO:0000256" key="4">
    <source>
        <dbReference type="ARBA" id="ARBA00011738"/>
    </source>
</evidence>
<evidence type="ECO:0000256" key="7">
    <source>
        <dbReference type="ARBA" id="ARBA00022598"/>
    </source>
</evidence>
<dbReference type="InterPro" id="IPR001412">
    <property type="entry name" value="aa-tRNA-synth_I_CS"/>
</dbReference>
<dbReference type="Gene3D" id="3.40.50.620">
    <property type="entry name" value="HUPs"/>
    <property type="match status" value="1"/>
</dbReference>
<dbReference type="InterPro" id="IPR029038">
    <property type="entry name" value="MetRS_Zn"/>
</dbReference>
<feature type="binding site" evidence="16">
    <location>
        <position position="150"/>
    </location>
    <ligand>
        <name>Zn(2+)</name>
        <dbReference type="ChEBI" id="CHEBI:29105"/>
    </ligand>
</feature>
<keyword evidence="7 16" id="KW-0436">Ligase</keyword>
<dbReference type="InterPro" id="IPR002547">
    <property type="entry name" value="tRNA-bd_dom"/>
</dbReference>
<dbReference type="CDD" id="cd00814">
    <property type="entry name" value="MetRS_core"/>
    <property type="match status" value="1"/>
</dbReference>
<dbReference type="InterPro" id="IPR014758">
    <property type="entry name" value="Met-tRNA_synth"/>
</dbReference>
<dbReference type="InterPro" id="IPR014729">
    <property type="entry name" value="Rossmann-like_a/b/a_fold"/>
</dbReference>
<name>S9ZEC5_9RHOO</name>
<dbReference type="Gene3D" id="2.40.50.140">
    <property type="entry name" value="Nucleic acid-binding proteins"/>
    <property type="match status" value="1"/>
</dbReference>
<dbReference type="CDD" id="cd02800">
    <property type="entry name" value="tRNA_bind_EcMetRS_like"/>
    <property type="match status" value="1"/>
</dbReference>
<keyword evidence="13 16" id="KW-0648">Protein biosynthesis</keyword>
<comment type="subunit">
    <text evidence="4 16">Homodimer.</text>
</comment>
<dbReference type="Gene3D" id="2.20.28.20">
    <property type="entry name" value="Methionyl-tRNA synthetase, Zn-domain"/>
    <property type="match status" value="1"/>
</dbReference>
<dbReference type="Pfam" id="PF09334">
    <property type="entry name" value="tRNA-synt_1g"/>
    <property type="match status" value="1"/>
</dbReference>
<feature type="region of interest" description="Disordered" evidence="17">
    <location>
        <begin position="577"/>
        <end position="617"/>
    </location>
</feature>
<evidence type="ECO:0000256" key="6">
    <source>
        <dbReference type="ARBA" id="ARBA00022555"/>
    </source>
</evidence>
<dbReference type="GO" id="GO:0006431">
    <property type="term" value="P:methionyl-tRNA aminoacylation"/>
    <property type="evidence" value="ECO:0007669"/>
    <property type="project" value="UniProtKB-UniRule"/>
</dbReference>
<dbReference type="SUPFAM" id="SSF57770">
    <property type="entry name" value="Methionyl-tRNA synthetase (MetRS), Zn-domain"/>
    <property type="match status" value="1"/>
</dbReference>
<dbReference type="InterPro" id="IPR033911">
    <property type="entry name" value="MetRS_core"/>
</dbReference>
<dbReference type="eggNOG" id="COG0143">
    <property type="taxonomic scope" value="Bacteria"/>
</dbReference>
<accession>S9ZEC5</accession>
<organism evidence="19 20">
    <name type="scientific">Thauera terpenica 58Eu</name>
    <dbReference type="NCBI Taxonomy" id="1348657"/>
    <lineage>
        <taxon>Bacteria</taxon>
        <taxon>Pseudomonadati</taxon>
        <taxon>Pseudomonadota</taxon>
        <taxon>Betaproteobacteria</taxon>
        <taxon>Rhodocyclales</taxon>
        <taxon>Zoogloeaceae</taxon>
        <taxon>Thauera</taxon>
    </lineage>
</organism>
<evidence type="ECO:0000256" key="3">
    <source>
        <dbReference type="ARBA" id="ARBA00008258"/>
    </source>
</evidence>
<keyword evidence="12 16" id="KW-0694">RNA-binding</keyword>
<comment type="catalytic activity">
    <reaction evidence="15 16">
        <text>tRNA(Met) + L-methionine + ATP = L-methionyl-tRNA(Met) + AMP + diphosphate</text>
        <dbReference type="Rhea" id="RHEA:13481"/>
        <dbReference type="Rhea" id="RHEA-COMP:9667"/>
        <dbReference type="Rhea" id="RHEA-COMP:9698"/>
        <dbReference type="ChEBI" id="CHEBI:30616"/>
        <dbReference type="ChEBI" id="CHEBI:33019"/>
        <dbReference type="ChEBI" id="CHEBI:57844"/>
        <dbReference type="ChEBI" id="CHEBI:78442"/>
        <dbReference type="ChEBI" id="CHEBI:78530"/>
        <dbReference type="ChEBI" id="CHEBI:456215"/>
        <dbReference type="EC" id="6.1.1.10"/>
    </reaction>
</comment>
<evidence type="ECO:0000256" key="8">
    <source>
        <dbReference type="ARBA" id="ARBA00022723"/>
    </source>
</evidence>
<evidence type="ECO:0000256" key="1">
    <source>
        <dbReference type="ARBA" id="ARBA00003314"/>
    </source>
</evidence>